<reference evidence="3" key="1">
    <citation type="submission" date="2024-06" db="EMBL/GenBank/DDBJ databases">
        <title>Multi-omics analyses provide insights into the biosynthesis of the anticancer antibiotic pleurotin in Hohenbuehelia grisea.</title>
        <authorList>
            <person name="Weaver J.A."/>
            <person name="Alberti F."/>
        </authorList>
    </citation>
    <scope>NUCLEOTIDE SEQUENCE [LARGE SCALE GENOMIC DNA]</scope>
    <source>
        <strain evidence="3">T-177</strain>
    </source>
</reference>
<feature type="signal peptide" evidence="1">
    <location>
        <begin position="1"/>
        <end position="24"/>
    </location>
</feature>
<comment type="caution">
    <text evidence="2">The sequence shown here is derived from an EMBL/GenBank/DDBJ whole genome shotgun (WGS) entry which is preliminary data.</text>
</comment>
<accession>A0ABR3JE97</accession>
<dbReference type="EMBL" id="JASNQZ010000008">
    <property type="protein sequence ID" value="KAL0954046.1"/>
    <property type="molecule type" value="Genomic_DNA"/>
</dbReference>
<keyword evidence="3" id="KW-1185">Reference proteome</keyword>
<evidence type="ECO:0000313" key="3">
    <source>
        <dbReference type="Proteomes" id="UP001556367"/>
    </source>
</evidence>
<name>A0ABR3JE97_9AGAR</name>
<proteinExistence type="predicted"/>
<dbReference type="Proteomes" id="UP001556367">
    <property type="component" value="Unassembled WGS sequence"/>
</dbReference>
<protein>
    <submittedName>
        <fullName evidence="2">Uncharacterized protein</fullName>
    </submittedName>
</protein>
<evidence type="ECO:0000256" key="1">
    <source>
        <dbReference type="SAM" id="SignalP"/>
    </source>
</evidence>
<sequence>MQTRHHPPWSWILLLALQALSAIAARNVSIPNTSPQLVYTPFLCNGTSNLPEGNESCDGAWRTAVVAGTTVVTTNGPSAAAGNLIPQLFLRIRASSLILTTSRFSNATANLTLSAGDLSISAQINSSIGIVAAVNLIETEVTQIGISFVQSSTPSRLDIGLLNITVSDDNLPSSSILPSQTLPSSTPPPSFSIPVITPTASPSVTASATATATPKTPHRTMIAQAYLCFGGGGDARDISTAQFTHNPIVLRIEHQYLHRKNIFSAVCTI</sequence>
<keyword evidence="1" id="KW-0732">Signal</keyword>
<evidence type="ECO:0000313" key="2">
    <source>
        <dbReference type="EMBL" id="KAL0954046.1"/>
    </source>
</evidence>
<feature type="chain" id="PRO_5045952050" evidence="1">
    <location>
        <begin position="25"/>
        <end position="269"/>
    </location>
</feature>
<gene>
    <name evidence="2" type="ORF">HGRIS_005198</name>
</gene>
<organism evidence="2 3">
    <name type="scientific">Hohenbuehelia grisea</name>
    <dbReference type="NCBI Taxonomy" id="104357"/>
    <lineage>
        <taxon>Eukaryota</taxon>
        <taxon>Fungi</taxon>
        <taxon>Dikarya</taxon>
        <taxon>Basidiomycota</taxon>
        <taxon>Agaricomycotina</taxon>
        <taxon>Agaricomycetes</taxon>
        <taxon>Agaricomycetidae</taxon>
        <taxon>Agaricales</taxon>
        <taxon>Pleurotineae</taxon>
        <taxon>Pleurotaceae</taxon>
        <taxon>Hohenbuehelia</taxon>
    </lineage>
</organism>